<dbReference type="HAMAP" id="MF_01974">
    <property type="entry name" value="MetAP_1"/>
    <property type="match status" value="1"/>
</dbReference>
<evidence type="ECO:0000259" key="8">
    <source>
        <dbReference type="Pfam" id="PF00557"/>
    </source>
</evidence>
<feature type="binding site" evidence="6">
    <location>
        <position position="168"/>
    </location>
    <ligand>
        <name>a divalent metal cation</name>
        <dbReference type="ChEBI" id="CHEBI:60240"/>
        <label>2</label>
        <note>catalytic</note>
    </ligand>
</feature>
<dbReference type="GO" id="GO:0006508">
    <property type="term" value="P:proteolysis"/>
    <property type="evidence" value="ECO:0007669"/>
    <property type="project" value="UniProtKB-KW"/>
</dbReference>
<comment type="similarity">
    <text evidence="6">Belongs to the peptidase M24A family. Methionine aminopeptidase type 1 subfamily.</text>
</comment>
<dbReference type="GO" id="GO:0070006">
    <property type="term" value="F:metalloaminopeptidase activity"/>
    <property type="evidence" value="ECO:0007669"/>
    <property type="project" value="UniProtKB-UniRule"/>
</dbReference>
<keyword evidence="4 6" id="KW-0479">Metal-binding</keyword>
<dbReference type="Gene3D" id="3.90.230.10">
    <property type="entry name" value="Creatinase/methionine aminopeptidase superfamily"/>
    <property type="match status" value="1"/>
</dbReference>
<dbReference type="RefSeq" id="WP_104514667.1">
    <property type="nucleotide sequence ID" value="NZ_MQVW01000027.1"/>
</dbReference>
<sequence length="269" mass="29960">MIVTKNKEELEIMRRAALMVSKTLGMIAAEIKPGVTTLRLDTLAEQYIRDNGAIPGFKGLYDCPSTLLISPNEEVVHGIPKEVAIKEGDVLSIDCGAIVDGFYGDHAYTFTVGDVPQETQDLLDRTKNSLYLGIDQLRVGKRVGDVGYAIQDYCESFGYGVVRELVGHGLGRVMHEDPQMPNYGKRGRGKKFVEGMTVAIEPMINLGTKNIKHHPDGWTITTRDKKPSAHFEHDVAIVDGEPRLLSTFDYIYEVLGITSNEEDPYRWKS</sequence>
<dbReference type="CDD" id="cd01086">
    <property type="entry name" value="MetAP1"/>
    <property type="match status" value="1"/>
</dbReference>
<dbReference type="Pfam" id="PF00557">
    <property type="entry name" value="Peptidase_M24"/>
    <property type="match status" value="1"/>
</dbReference>
<dbReference type="SUPFAM" id="SSF55920">
    <property type="entry name" value="Creatinase/aminopeptidase"/>
    <property type="match status" value="1"/>
</dbReference>
<keyword evidence="2 6" id="KW-0031">Aminopeptidase</keyword>
<comment type="function">
    <text evidence="1 6">Removes the N-terminal methionine from nascent proteins. The N-terminal methionine is often cleaved when the second residue in the primary sequence is small and uncharged (Met-Ala-, Cys, Gly, Pro, Ser, Thr, or Val). Requires deformylation of the N(alpha)-formylated initiator methionine before it can be hydrolyzed.</text>
</comment>
<feature type="binding site" evidence="6">
    <location>
        <position position="77"/>
    </location>
    <ligand>
        <name>substrate</name>
    </ligand>
</feature>
<feature type="binding site" evidence="6">
    <location>
        <position position="175"/>
    </location>
    <ligand>
        <name>substrate</name>
    </ligand>
</feature>
<evidence type="ECO:0000256" key="4">
    <source>
        <dbReference type="ARBA" id="ARBA00022723"/>
    </source>
</evidence>
<dbReference type="InterPro" id="IPR036005">
    <property type="entry name" value="Creatinase/aminopeptidase-like"/>
</dbReference>
<accession>A0A2S6ISL9</accession>
<dbReference type="PANTHER" id="PTHR43330">
    <property type="entry name" value="METHIONINE AMINOPEPTIDASE"/>
    <property type="match status" value="1"/>
</dbReference>
<dbReference type="AlphaFoldDB" id="A0A2S6ISL9"/>
<protein>
    <recommendedName>
        <fullName evidence="6 7">Methionine aminopeptidase</fullName>
        <shortName evidence="6">MAP</shortName>
        <shortName evidence="6">MetAP</shortName>
        <ecNumber evidence="6 7">3.4.11.18</ecNumber>
    </recommendedName>
    <alternativeName>
        <fullName evidence="6">Peptidase M</fullName>
    </alternativeName>
</protein>
<comment type="caution">
    <text evidence="9">The sequence shown here is derived from an EMBL/GenBank/DDBJ whole genome shotgun (WGS) entry which is preliminary data.</text>
</comment>
<evidence type="ECO:0000256" key="2">
    <source>
        <dbReference type="ARBA" id="ARBA00022438"/>
    </source>
</evidence>
<dbReference type="EMBL" id="PTJE01000001">
    <property type="protein sequence ID" value="PPK97161.1"/>
    <property type="molecule type" value="Genomic_DNA"/>
</dbReference>
<evidence type="ECO:0000256" key="1">
    <source>
        <dbReference type="ARBA" id="ARBA00002521"/>
    </source>
</evidence>
<gene>
    <name evidence="6" type="primary">map</name>
    <name evidence="9" type="ORF">LY01_00989</name>
</gene>
<organism evidence="9 10">
    <name type="scientific">Nonlabens xylanidelens</name>
    <dbReference type="NCBI Taxonomy" id="191564"/>
    <lineage>
        <taxon>Bacteria</taxon>
        <taxon>Pseudomonadati</taxon>
        <taxon>Bacteroidota</taxon>
        <taxon>Flavobacteriia</taxon>
        <taxon>Flavobacteriales</taxon>
        <taxon>Flavobacteriaceae</taxon>
        <taxon>Nonlabens</taxon>
    </lineage>
</organism>
<evidence type="ECO:0000256" key="6">
    <source>
        <dbReference type="HAMAP-Rule" id="MF_01974"/>
    </source>
</evidence>
<evidence type="ECO:0000256" key="3">
    <source>
        <dbReference type="ARBA" id="ARBA00022670"/>
    </source>
</evidence>
<dbReference type="Proteomes" id="UP000239002">
    <property type="component" value="Unassembled WGS sequence"/>
</dbReference>
<dbReference type="GO" id="GO:0046872">
    <property type="term" value="F:metal ion binding"/>
    <property type="evidence" value="ECO:0007669"/>
    <property type="project" value="UniProtKB-UniRule"/>
</dbReference>
<dbReference type="EC" id="3.4.11.18" evidence="6 7"/>
<name>A0A2S6ISL9_9FLAO</name>
<feature type="binding site" evidence="6">
    <location>
        <position position="232"/>
    </location>
    <ligand>
        <name>a divalent metal cation</name>
        <dbReference type="ChEBI" id="CHEBI:60240"/>
        <label>2</label>
        <note>catalytic</note>
    </ligand>
</feature>
<dbReference type="PANTHER" id="PTHR43330:SF27">
    <property type="entry name" value="METHIONINE AMINOPEPTIDASE"/>
    <property type="match status" value="1"/>
</dbReference>
<evidence type="ECO:0000256" key="5">
    <source>
        <dbReference type="ARBA" id="ARBA00022801"/>
    </source>
</evidence>
<feature type="binding site" evidence="6">
    <location>
        <position position="105"/>
    </location>
    <ligand>
        <name>a divalent metal cation</name>
        <dbReference type="ChEBI" id="CHEBI:60240"/>
        <label>2</label>
        <note>catalytic</note>
    </ligand>
</feature>
<keyword evidence="5 6" id="KW-0378">Hydrolase</keyword>
<dbReference type="NCBIfam" id="TIGR00500">
    <property type="entry name" value="met_pdase_I"/>
    <property type="match status" value="1"/>
</dbReference>
<dbReference type="PRINTS" id="PR00599">
    <property type="entry name" value="MAPEPTIDASE"/>
</dbReference>
<feature type="domain" description="Peptidase M24" evidence="8">
    <location>
        <begin position="11"/>
        <end position="237"/>
    </location>
</feature>
<dbReference type="OrthoDB" id="9802055at2"/>
<dbReference type="GO" id="GO:0005829">
    <property type="term" value="C:cytosol"/>
    <property type="evidence" value="ECO:0007669"/>
    <property type="project" value="TreeGrafter"/>
</dbReference>
<comment type="subunit">
    <text evidence="6">Monomer.</text>
</comment>
<proteinExistence type="inferred from homology"/>
<feature type="binding site" evidence="6">
    <location>
        <position position="201"/>
    </location>
    <ligand>
        <name>a divalent metal cation</name>
        <dbReference type="ChEBI" id="CHEBI:60240"/>
        <label>2</label>
        <note>catalytic</note>
    </ligand>
</feature>
<dbReference type="InterPro" id="IPR002467">
    <property type="entry name" value="Pept_M24A_MAP1"/>
</dbReference>
<dbReference type="GO" id="GO:0004239">
    <property type="term" value="F:initiator methionyl aminopeptidase activity"/>
    <property type="evidence" value="ECO:0007669"/>
    <property type="project" value="UniProtKB-UniRule"/>
</dbReference>
<feature type="binding site" evidence="6">
    <location>
        <position position="105"/>
    </location>
    <ligand>
        <name>a divalent metal cation</name>
        <dbReference type="ChEBI" id="CHEBI:60240"/>
        <label>1</label>
    </ligand>
</feature>
<feature type="binding site" evidence="6">
    <location>
        <position position="232"/>
    </location>
    <ligand>
        <name>a divalent metal cation</name>
        <dbReference type="ChEBI" id="CHEBI:60240"/>
        <label>1</label>
    </ligand>
</feature>
<dbReference type="InterPro" id="IPR000994">
    <property type="entry name" value="Pept_M24"/>
</dbReference>
<keyword evidence="3 6" id="KW-0645">Protease</keyword>
<comment type="catalytic activity">
    <reaction evidence="6 7">
        <text>Release of N-terminal amino acids, preferentially methionine, from peptides and arylamides.</text>
        <dbReference type="EC" id="3.4.11.18"/>
    </reaction>
</comment>
<dbReference type="InterPro" id="IPR001714">
    <property type="entry name" value="Pept_M24_MAP"/>
</dbReference>
<evidence type="ECO:0000313" key="9">
    <source>
        <dbReference type="EMBL" id="PPK97161.1"/>
    </source>
</evidence>
<evidence type="ECO:0000256" key="7">
    <source>
        <dbReference type="RuleBase" id="RU003653"/>
    </source>
</evidence>
<evidence type="ECO:0000313" key="10">
    <source>
        <dbReference type="Proteomes" id="UP000239002"/>
    </source>
</evidence>
<reference evidence="9 10" key="1">
    <citation type="submission" date="2018-02" db="EMBL/GenBank/DDBJ databases">
        <title>Genomic Encyclopedia of Archaeal and Bacterial Type Strains, Phase II (KMG-II): from individual species to whole genera.</title>
        <authorList>
            <person name="Goeker M."/>
        </authorList>
    </citation>
    <scope>NUCLEOTIDE SEQUENCE [LARGE SCALE GENOMIC DNA]</scope>
    <source>
        <strain evidence="9 10">DSM 16809</strain>
    </source>
</reference>
<comment type="cofactor">
    <cofactor evidence="6">
        <name>Co(2+)</name>
        <dbReference type="ChEBI" id="CHEBI:48828"/>
    </cofactor>
    <cofactor evidence="6">
        <name>Zn(2+)</name>
        <dbReference type="ChEBI" id="CHEBI:29105"/>
    </cofactor>
    <cofactor evidence="6">
        <name>Mn(2+)</name>
        <dbReference type="ChEBI" id="CHEBI:29035"/>
    </cofactor>
    <cofactor evidence="6">
        <name>Fe(2+)</name>
        <dbReference type="ChEBI" id="CHEBI:29033"/>
    </cofactor>
    <text evidence="6">Binds 2 divalent metal cations per subunit. Has a high-affinity and a low affinity metal-binding site. The true nature of the physiological cofactor is under debate. The enzyme is active with cobalt, zinc, manganese or divalent iron ions. Most likely, methionine aminopeptidases function as mononuclear Fe(2+)-metalloproteases under physiological conditions, and the catalytically relevant metal-binding site has been assigned to the histidine-containing high-affinity site.</text>
</comment>
<feature type="binding site" evidence="6">
    <location>
        <position position="94"/>
    </location>
    <ligand>
        <name>a divalent metal cation</name>
        <dbReference type="ChEBI" id="CHEBI:60240"/>
        <label>1</label>
    </ligand>
</feature>
<keyword evidence="10" id="KW-1185">Reference proteome</keyword>